<feature type="binding site" evidence="6">
    <location>
        <position position="213"/>
    </location>
    <ligand>
        <name>substrate</name>
    </ligand>
</feature>
<feature type="binding site" evidence="6">
    <location>
        <position position="187"/>
    </location>
    <ligand>
        <name>substrate</name>
    </ligand>
</feature>
<evidence type="ECO:0000259" key="7">
    <source>
        <dbReference type="Pfam" id="PF01425"/>
    </source>
</evidence>
<dbReference type="EC" id="3.5.1.4" evidence="3"/>
<dbReference type="RefSeq" id="XP_056788185.1">
    <property type="nucleotide sequence ID" value="XM_056936250.1"/>
</dbReference>
<protein>
    <recommendedName>
        <fullName evidence="3">amidase</fullName>
        <ecNumber evidence="3">3.5.1.4</ecNumber>
    </recommendedName>
</protein>
<proteinExistence type="inferred from homology"/>
<sequence length="550" mass="60125">MLTSTNWQDLVARKRQECQDKLPREWKLGEEVLKAVPEHLLQYDLPRRSGLLTEEELDITENYTATQLLAKLALGQITSLSVTTAFSKRAAIAQQVVSCLTETCFPEALDRARYLDEYLQKEGKPMGPLHGLPISIKESFNIKGLQTTLGYVSCLSRPPSTTESALVTLLLDLGAVLYVKTNVPQTLMTADSENNVFGRTLNPHNTSLTAGGSSGGEGALVAFRGSILGVGTDIAGSIRIPSLCCGIYGFKPTTNRVPFGGQFSGEMEGVPNLVPCAGPLGHSLADLKRFMATVVGSDSAWRYDATAVAVPWKQGIEVGSTRNGSLNIGVLAEDSHFPLHPPVRRALERAVDALAKAGHRIIKLDNGSNHDLSLSYASRLAFQYFTYAPHPDLITPSGEPVVKSLANLSSPMFTGPLPVEPEKEPYTKINDLHMAREKYAESWRREWVDKNLDVILAPGAQSTAVAHDTYAWPSYTVIWNLLDYPACIIPYGKVSRELDGEEMKTGDNVQPDYHPEQVDGAPCAIQVITPRFHDEQCLAAAELIEQAIRE</sequence>
<dbReference type="Proteomes" id="UP001148312">
    <property type="component" value="Unassembled WGS sequence"/>
</dbReference>
<evidence type="ECO:0000256" key="3">
    <source>
        <dbReference type="ARBA" id="ARBA00012922"/>
    </source>
</evidence>
<evidence type="ECO:0000313" key="8">
    <source>
        <dbReference type="EMBL" id="KAJ5480755.1"/>
    </source>
</evidence>
<evidence type="ECO:0000256" key="6">
    <source>
        <dbReference type="PIRSR" id="PIRSR001221-2"/>
    </source>
</evidence>
<dbReference type="PANTHER" id="PTHR46072">
    <property type="entry name" value="AMIDASE-RELATED-RELATED"/>
    <property type="match status" value="1"/>
</dbReference>
<keyword evidence="9" id="KW-1185">Reference proteome</keyword>
<reference evidence="8" key="1">
    <citation type="submission" date="2022-12" db="EMBL/GenBank/DDBJ databases">
        <authorList>
            <person name="Petersen C."/>
        </authorList>
    </citation>
    <scope>NUCLEOTIDE SEQUENCE</scope>
    <source>
        <strain evidence="8">IBT 30728</strain>
    </source>
</reference>
<feature type="active site" description="Charge relay system" evidence="5">
    <location>
        <position position="213"/>
    </location>
</feature>
<dbReference type="InterPro" id="IPR020556">
    <property type="entry name" value="Amidase_CS"/>
</dbReference>
<name>A0A9X0BS51_9EURO</name>
<dbReference type="PROSITE" id="PS00571">
    <property type="entry name" value="AMIDASES"/>
    <property type="match status" value="1"/>
</dbReference>
<evidence type="ECO:0000256" key="1">
    <source>
        <dbReference type="ARBA" id="ARBA00001311"/>
    </source>
</evidence>
<dbReference type="EMBL" id="JAPWDQ010000009">
    <property type="protein sequence ID" value="KAJ5480755.1"/>
    <property type="molecule type" value="Genomic_DNA"/>
</dbReference>
<evidence type="ECO:0000313" key="9">
    <source>
        <dbReference type="Proteomes" id="UP001148312"/>
    </source>
</evidence>
<organism evidence="8 9">
    <name type="scientific">Penicillium diatomitis</name>
    <dbReference type="NCBI Taxonomy" id="2819901"/>
    <lineage>
        <taxon>Eukaryota</taxon>
        <taxon>Fungi</taxon>
        <taxon>Dikarya</taxon>
        <taxon>Ascomycota</taxon>
        <taxon>Pezizomycotina</taxon>
        <taxon>Eurotiomycetes</taxon>
        <taxon>Eurotiomycetidae</taxon>
        <taxon>Eurotiales</taxon>
        <taxon>Aspergillaceae</taxon>
        <taxon>Penicillium</taxon>
    </lineage>
</organism>
<dbReference type="Gene3D" id="3.90.1300.10">
    <property type="entry name" value="Amidase signature (AS) domain"/>
    <property type="match status" value="1"/>
</dbReference>
<evidence type="ECO:0000256" key="4">
    <source>
        <dbReference type="ARBA" id="ARBA00022801"/>
    </source>
</evidence>
<dbReference type="PANTHER" id="PTHR46072:SF3">
    <property type="entry name" value="AMIDASE"/>
    <property type="match status" value="1"/>
</dbReference>
<gene>
    <name evidence="8" type="ORF">N7539_006649</name>
</gene>
<dbReference type="InterPro" id="IPR036928">
    <property type="entry name" value="AS_sf"/>
</dbReference>
<comment type="similarity">
    <text evidence="2">Belongs to the amidase family.</text>
</comment>
<comment type="catalytic activity">
    <reaction evidence="1">
        <text>a monocarboxylic acid amide + H2O = a monocarboxylate + NH4(+)</text>
        <dbReference type="Rhea" id="RHEA:12020"/>
        <dbReference type="ChEBI" id="CHEBI:15377"/>
        <dbReference type="ChEBI" id="CHEBI:28938"/>
        <dbReference type="ChEBI" id="CHEBI:35757"/>
        <dbReference type="ChEBI" id="CHEBI:83628"/>
        <dbReference type="EC" id="3.5.1.4"/>
    </reaction>
</comment>
<feature type="active site" description="Acyl-ester intermediate" evidence="5">
    <location>
        <position position="237"/>
    </location>
</feature>
<evidence type="ECO:0000256" key="5">
    <source>
        <dbReference type="PIRSR" id="PIRSR001221-1"/>
    </source>
</evidence>
<feature type="domain" description="Amidase" evidence="7">
    <location>
        <begin position="82"/>
        <end position="538"/>
    </location>
</feature>
<dbReference type="InterPro" id="IPR023631">
    <property type="entry name" value="Amidase_dom"/>
</dbReference>
<dbReference type="Pfam" id="PF01425">
    <property type="entry name" value="Amidase"/>
    <property type="match status" value="1"/>
</dbReference>
<dbReference type="GO" id="GO:0004040">
    <property type="term" value="F:amidase activity"/>
    <property type="evidence" value="ECO:0007669"/>
    <property type="project" value="UniProtKB-EC"/>
</dbReference>
<keyword evidence="4" id="KW-0378">Hydrolase</keyword>
<dbReference type="AlphaFoldDB" id="A0A9X0BS51"/>
<feature type="active site" description="Charge relay system" evidence="5">
    <location>
        <position position="137"/>
    </location>
</feature>
<comment type="caution">
    <text evidence="8">The sequence shown here is derived from an EMBL/GenBank/DDBJ whole genome shotgun (WGS) entry which is preliminary data.</text>
</comment>
<dbReference type="PIRSF" id="PIRSF001221">
    <property type="entry name" value="Amidase_fungi"/>
    <property type="match status" value="1"/>
</dbReference>
<feature type="binding site" evidence="6">
    <location>
        <begin position="234"/>
        <end position="237"/>
    </location>
    <ligand>
        <name>substrate</name>
    </ligand>
</feature>
<dbReference type="GeneID" id="81626499"/>
<accession>A0A9X0BS51</accession>
<reference evidence="8" key="2">
    <citation type="journal article" date="2023" name="IMA Fungus">
        <title>Comparative genomic study of the Penicillium genus elucidates a diverse pangenome and 15 lateral gene transfer events.</title>
        <authorList>
            <person name="Petersen C."/>
            <person name="Sorensen T."/>
            <person name="Nielsen M.R."/>
            <person name="Sondergaard T.E."/>
            <person name="Sorensen J.L."/>
            <person name="Fitzpatrick D.A."/>
            <person name="Frisvad J.C."/>
            <person name="Nielsen K.L."/>
        </authorList>
    </citation>
    <scope>NUCLEOTIDE SEQUENCE</scope>
    <source>
        <strain evidence="8">IBT 30728</strain>
    </source>
</reference>
<dbReference type="SUPFAM" id="SSF75304">
    <property type="entry name" value="Amidase signature (AS) enzymes"/>
    <property type="match status" value="1"/>
</dbReference>
<evidence type="ECO:0000256" key="2">
    <source>
        <dbReference type="ARBA" id="ARBA00009199"/>
    </source>
</evidence>